<keyword evidence="5" id="KW-0547">Nucleotide-binding</keyword>
<evidence type="ECO:0000313" key="10">
    <source>
        <dbReference type="Proteomes" id="UP000265020"/>
    </source>
</evidence>
<dbReference type="InterPro" id="IPR041075">
    <property type="entry name" value="NOD1/2_WH"/>
</dbReference>
<dbReference type="Pfam" id="PF14484">
    <property type="entry name" value="FISNA"/>
    <property type="match status" value="1"/>
</dbReference>
<feature type="domain" description="NACHT" evidence="8">
    <location>
        <begin position="120"/>
        <end position="254"/>
    </location>
</feature>
<dbReference type="InterPro" id="IPR041267">
    <property type="entry name" value="NLRP_HD2"/>
</dbReference>
<keyword evidence="6" id="KW-0067">ATP-binding</keyword>
<dbReference type="InterPro" id="IPR007111">
    <property type="entry name" value="NACHT_NTPase"/>
</dbReference>
<accession>A0A3Q2DUT4</accession>
<keyword evidence="2" id="KW-0963">Cytoplasm</keyword>
<dbReference type="InterPro" id="IPR027417">
    <property type="entry name" value="P-loop_NTPase"/>
</dbReference>
<dbReference type="FunFam" id="3.40.50.300:FF:000210">
    <property type="entry name" value="Si:dkey-16p6.1"/>
    <property type="match status" value="1"/>
</dbReference>
<keyword evidence="4" id="KW-0677">Repeat</keyword>
<dbReference type="GO" id="GO:0005524">
    <property type="term" value="F:ATP binding"/>
    <property type="evidence" value="ECO:0007669"/>
    <property type="project" value="UniProtKB-KW"/>
</dbReference>
<dbReference type="Pfam" id="PF17779">
    <property type="entry name" value="WHD_NOD2"/>
    <property type="match status" value="1"/>
</dbReference>
<evidence type="ECO:0000259" key="8">
    <source>
        <dbReference type="PROSITE" id="PS50837"/>
    </source>
</evidence>
<dbReference type="SMART" id="SM01288">
    <property type="entry name" value="FISNA"/>
    <property type="match status" value="1"/>
</dbReference>
<dbReference type="GeneTree" id="ENSGT01070000253760"/>
<evidence type="ECO:0000256" key="3">
    <source>
        <dbReference type="ARBA" id="ARBA00022614"/>
    </source>
</evidence>
<feature type="signal peptide" evidence="7">
    <location>
        <begin position="1"/>
        <end position="28"/>
    </location>
</feature>
<proteinExistence type="predicted"/>
<evidence type="ECO:0000256" key="6">
    <source>
        <dbReference type="ARBA" id="ARBA00022840"/>
    </source>
</evidence>
<sequence length="752" mass="85406">MVQMAPYNLSFFFVFFLLDCSFFPSVSANDGLQEVLEEHKIDLKRRCERVAEGIDEKGSRTLLNRIYTELYITEGQSEEVNTQHEVKQLERASKIQNLHDSPIRCQDIFKALADQHGAIRVVLTNGVAGVGKTFSVQKFTLDWAEGLENQDVSVVVLLSFRELNLIRDQQHSLLTLLHVFHPTLQKLPAEKLDVLKILFIFDGLDESRLSLDFINSQLVSDITQKSSVNVLLVNLIKGNLLPSALIWITSRPAAANRIPLSCVSRITEVRGFTDAQKEEYFRRRFSNEEEKASRIISHIKTSRSLFIMCGIPVFCWITATVLENLLTTEQTGELPKTMTDMYSHFLLVQTLRKKNKYDEGHETSPQELTKADRKILLKLGRLAFEHLEKGNILFYQDDLELCGLDVTEASVFSGVCTEIFKRENVFFQKPVYCFVHLSIQEFLAAVYMLHCLTSKNRECIKTSLDVFLKKATEKSLCSRNGNLDLFVRFLHGLSVESNQRIMGGLIGQMTNSSDTVQKVTNNLKEMNTDDISPERSINIFHCLMEIKDLSVYQEIQQFLKSENRSEKKLSEIQCSALAYMLQMSEEVQDELDLDKYNTTVEGRLRLIPAMRNCKKISGNFSSGYLNLYPVCFCSNVCSLLRLEHCRLSENSCTSLVSALKSNPSHLTELDLSCNDLKDTGVNELCGFLQMPLCKLQTLKLSELSCAFLALALKFNPSNMTELDLGQNNLQDAGVKQLCGFLQAPLCKLQILR</sequence>
<evidence type="ECO:0000256" key="5">
    <source>
        <dbReference type="ARBA" id="ARBA00022741"/>
    </source>
</evidence>
<dbReference type="PROSITE" id="PS50837">
    <property type="entry name" value="NACHT"/>
    <property type="match status" value="1"/>
</dbReference>
<dbReference type="AlphaFoldDB" id="A0A3Q2DUT4"/>
<dbReference type="GO" id="GO:0005737">
    <property type="term" value="C:cytoplasm"/>
    <property type="evidence" value="ECO:0007669"/>
    <property type="project" value="UniProtKB-SubCell"/>
</dbReference>
<dbReference type="InterPro" id="IPR001611">
    <property type="entry name" value="Leu-rich_rpt"/>
</dbReference>
<feature type="chain" id="PRO_5018629052" description="NACHT domain-containing protein" evidence="7">
    <location>
        <begin position="29"/>
        <end position="752"/>
    </location>
</feature>
<evidence type="ECO:0000256" key="4">
    <source>
        <dbReference type="ARBA" id="ARBA00022737"/>
    </source>
</evidence>
<dbReference type="OMA" id="PERCINI"/>
<protein>
    <recommendedName>
        <fullName evidence="8">NACHT domain-containing protein</fullName>
    </recommendedName>
</protein>
<dbReference type="Pfam" id="PF05729">
    <property type="entry name" value="NACHT"/>
    <property type="match status" value="1"/>
</dbReference>
<reference evidence="9" key="2">
    <citation type="submission" date="2025-09" db="UniProtKB">
        <authorList>
            <consortium name="Ensembl"/>
        </authorList>
    </citation>
    <scope>IDENTIFICATION</scope>
</reference>
<dbReference type="PANTHER" id="PTHR24106">
    <property type="entry name" value="NACHT, LRR AND CARD DOMAINS-CONTAINING"/>
    <property type="match status" value="1"/>
</dbReference>
<dbReference type="SMART" id="SM00368">
    <property type="entry name" value="LRR_RI"/>
    <property type="match status" value="3"/>
</dbReference>
<evidence type="ECO:0000256" key="1">
    <source>
        <dbReference type="ARBA" id="ARBA00004496"/>
    </source>
</evidence>
<dbReference type="InterPro" id="IPR051261">
    <property type="entry name" value="NLR"/>
</dbReference>
<dbReference type="Proteomes" id="UP000265020">
    <property type="component" value="Unassembled WGS sequence"/>
</dbReference>
<dbReference type="Pfam" id="PF17776">
    <property type="entry name" value="NLRC4_HD2"/>
    <property type="match status" value="1"/>
</dbReference>
<name>A0A3Q2DUT4_CYPVA</name>
<dbReference type="InterPro" id="IPR032675">
    <property type="entry name" value="LRR_dom_sf"/>
</dbReference>
<dbReference type="Pfam" id="PF13516">
    <property type="entry name" value="LRR_6"/>
    <property type="match status" value="2"/>
</dbReference>
<evidence type="ECO:0000256" key="2">
    <source>
        <dbReference type="ARBA" id="ARBA00022490"/>
    </source>
</evidence>
<keyword evidence="7" id="KW-0732">Signal</keyword>
<dbReference type="Gene3D" id="3.80.10.10">
    <property type="entry name" value="Ribonuclease Inhibitor"/>
    <property type="match status" value="1"/>
</dbReference>
<dbReference type="Ensembl" id="ENSCVAT00000006187.1">
    <property type="protein sequence ID" value="ENSCVAP00000023656.1"/>
    <property type="gene ID" value="ENSCVAG00000007171.1"/>
</dbReference>
<reference evidence="9" key="1">
    <citation type="submission" date="2025-08" db="UniProtKB">
        <authorList>
            <consortium name="Ensembl"/>
        </authorList>
    </citation>
    <scope>IDENTIFICATION</scope>
</reference>
<dbReference type="Gene3D" id="3.40.50.300">
    <property type="entry name" value="P-loop containing nucleotide triphosphate hydrolases"/>
    <property type="match status" value="1"/>
</dbReference>
<organism evidence="9 10">
    <name type="scientific">Cyprinodon variegatus</name>
    <name type="common">Sheepshead minnow</name>
    <dbReference type="NCBI Taxonomy" id="28743"/>
    <lineage>
        <taxon>Eukaryota</taxon>
        <taxon>Metazoa</taxon>
        <taxon>Chordata</taxon>
        <taxon>Craniata</taxon>
        <taxon>Vertebrata</taxon>
        <taxon>Euteleostomi</taxon>
        <taxon>Actinopterygii</taxon>
        <taxon>Neopterygii</taxon>
        <taxon>Teleostei</taxon>
        <taxon>Neoteleostei</taxon>
        <taxon>Acanthomorphata</taxon>
        <taxon>Ovalentaria</taxon>
        <taxon>Atherinomorphae</taxon>
        <taxon>Cyprinodontiformes</taxon>
        <taxon>Cyprinodontidae</taxon>
        <taxon>Cyprinodon</taxon>
    </lineage>
</organism>
<comment type="subcellular location">
    <subcellularLocation>
        <location evidence="1">Cytoplasm</location>
    </subcellularLocation>
</comment>
<keyword evidence="3" id="KW-0433">Leucine-rich repeat</keyword>
<evidence type="ECO:0000256" key="7">
    <source>
        <dbReference type="SAM" id="SignalP"/>
    </source>
</evidence>
<dbReference type="SUPFAM" id="SSF52047">
    <property type="entry name" value="RNI-like"/>
    <property type="match status" value="1"/>
</dbReference>
<keyword evidence="10" id="KW-1185">Reference proteome</keyword>
<dbReference type="InterPro" id="IPR029495">
    <property type="entry name" value="NACHT-assoc"/>
</dbReference>
<evidence type="ECO:0000313" key="9">
    <source>
        <dbReference type="Ensembl" id="ENSCVAP00000023656.1"/>
    </source>
</evidence>
<dbReference type="SUPFAM" id="SSF52540">
    <property type="entry name" value="P-loop containing nucleoside triphosphate hydrolases"/>
    <property type="match status" value="1"/>
</dbReference>